<keyword evidence="2" id="KW-1185">Reference proteome</keyword>
<reference evidence="1 2" key="1">
    <citation type="submission" date="2019-10" db="EMBL/GenBank/DDBJ databases">
        <title>Actinomadura rubteroloni sp. nov. and Actinomadura macrotermitis sp. nov., isolated from the gut of fungus growing-termite Macrotermes natalensis.</title>
        <authorList>
            <person name="Benndorf R."/>
            <person name="Martin K."/>
            <person name="Kuefner M."/>
            <person name="De Beer W."/>
            <person name="Kaster A.-K."/>
            <person name="Vollmers J."/>
            <person name="Poulsen M."/>
            <person name="Beemelmanns C."/>
        </authorList>
    </citation>
    <scope>NUCLEOTIDE SEQUENCE [LARGE SCALE GENOMIC DNA]</scope>
    <source>
        <strain evidence="1 2">RB68</strain>
    </source>
</reference>
<organism evidence="1 2">
    <name type="scientific">Actinomadura macrotermitis</name>
    <dbReference type="NCBI Taxonomy" id="2585200"/>
    <lineage>
        <taxon>Bacteria</taxon>
        <taxon>Bacillati</taxon>
        <taxon>Actinomycetota</taxon>
        <taxon>Actinomycetes</taxon>
        <taxon>Streptosporangiales</taxon>
        <taxon>Thermomonosporaceae</taxon>
        <taxon>Actinomadura</taxon>
    </lineage>
</organism>
<gene>
    <name evidence="1" type="ORF">ACRB68_46180</name>
</gene>
<dbReference type="EMBL" id="WEGH01000003">
    <property type="protein sequence ID" value="MQY06527.1"/>
    <property type="molecule type" value="Genomic_DNA"/>
</dbReference>
<evidence type="ECO:0000313" key="2">
    <source>
        <dbReference type="Proteomes" id="UP000487268"/>
    </source>
</evidence>
<sequence length="142" mass="16115">MKIAQEPRIYTRAHRNDQIRRLTQLQLGLMPLLRQHLGINTTAGLMTFDVIRNHVNEMHTPGSREVVTQSMSSRPRDASMPNDHLWLTGIPEIRSTRKPITLRRPRGPGRLYQSHAPPGGVLNFLCGRTKNQTSHPNTVIQG</sequence>
<name>A0A7K0BZC3_9ACTN</name>
<dbReference type="Proteomes" id="UP000487268">
    <property type="component" value="Unassembled WGS sequence"/>
</dbReference>
<evidence type="ECO:0000313" key="1">
    <source>
        <dbReference type="EMBL" id="MQY06527.1"/>
    </source>
</evidence>
<protein>
    <submittedName>
        <fullName evidence="1">Uncharacterized protein</fullName>
    </submittedName>
</protein>
<proteinExistence type="predicted"/>
<comment type="caution">
    <text evidence="1">The sequence shown here is derived from an EMBL/GenBank/DDBJ whole genome shotgun (WGS) entry which is preliminary data.</text>
</comment>
<dbReference type="AlphaFoldDB" id="A0A7K0BZC3"/>
<accession>A0A7K0BZC3</accession>